<evidence type="ECO:0000313" key="9">
    <source>
        <dbReference type="Proteomes" id="UP000246085"/>
    </source>
</evidence>
<dbReference type="PANTHER" id="PTHR46972:SF1">
    <property type="entry name" value="FAD DEPENDENT OXIDOREDUCTASE DOMAIN-CONTAINING PROTEIN"/>
    <property type="match status" value="1"/>
</dbReference>
<dbReference type="EMBL" id="LS398110">
    <property type="protein sequence ID" value="SPP96492.1"/>
    <property type="molecule type" value="Genomic_DNA"/>
</dbReference>
<comment type="domain">
    <text evidence="5">Consists of an N-terminal FAD-binding domain with a Rossman fold and a C-terminal substrate-binding domain.</text>
</comment>
<comment type="subunit">
    <text evidence="5">Monomer.</text>
</comment>
<evidence type="ECO:0000256" key="4">
    <source>
        <dbReference type="ARBA" id="ARBA00023033"/>
    </source>
</evidence>
<accession>A0A2U3Q516</accession>
<dbReference type="Gene3D" id="3.50.50.60">
    <property type="entry name" value="FAD/NAD(P)-binding domain"/>
    <property type="match status" value="1"/>
</dbReference>
<reference evidence="8 9" key="1">
    <citation type="submission" date="2018-03" db="EMBL/GenBank/DDBJ databases">
        <authorList>
            <person name="Gully D."/>
        </authorList>
    </citation>
    <scope>NUCLEOTIDE SEQUENCE [LARGE SCALE GENOMIC DNA]</scope>
    <source>
        <strain evidence="8">ORS3257</strain>
    </source>
</reference>
<dbReference type="SUPFAM" id="SSF51905">
    <property type="entry name" value="FAD/NAD(P)-binding domain"/>
    <property type="match status" value="1"/>
</dbReference>
<dbReference type="KEGG" id="bvz:BRAD3257_5550"/>
<dbReference type="PRINTS" id="PR00420">
    <property type="entry name" value="RNGMNOXGNASE"/>
</dbReference>
<sequence>MRNPITIIGAGLGGLTLARVLHLHGFAATVYEAEASASARTQGGLLDIHEYNGQIALKATGLFDTFLSLVRPREDAKRIVDKDGNVLFDNPGSHTGNRPEIDRGDLRQMLIDSIPPETIKWGHRVASIAALGNGRHEVTFANGLTVTSNVLVGADGAWSKVRPLLSKSTPTYTGTSFIETFLFDGDTRHKASVDAIGSGTLMAVAPGKGILAHRYADGTLHTYAALNKPEDWIKSIDFSNTKAALAHIAEQFQGWAPQLTALITDGETDPVLRPIYALPVGHRWERVPSLTLLGDAAHLMSPFAGEGANLAMYDGAELAQALVATPDDIEAALASYENGLFPRSAEVADETAQNLKRFFDDTAPQSVVALFSKHLIRTERPFAGI</sequence>
<evidence type="ECO:0000256" key="5">
    <source>
        <dbReference type="HAMAP-Rule" id="MF_00845"/>
    </source>
</evidence>
<gene>
    <name evidence="8" type="ORF">BRAD3257_5550</name>
    <name evidence="7" type="ORF">JWS04_01885</name>
</gene>
<keyword evidence="1 5" id="KW-0285">Flavoprotein</keyword>
<dbReference type="Proteomes" id="UP000246085">
    <property type="component" value="Chromosome BRAD3257"/>
</dbReference>
<dbReference type="GO" id="GO:0004497">
    <property type="term" value="F:monooxygenase activity"/>
    <property type="evidence" value="ECO:0007669"/>
    <property type="project" value="UniProtKB-UniRule"/>
</dbReference>
<keyword evidence="4 5" id="KW-0503">Monooxygenase</keyword>
<proteinExistence type="inferred from homology"/>
<comment type="cofactor">
    <cofactor evidence="5">
        <name>FAD</name>
        <dbReference type="ChEBI" id="CHEBI:57692"/>
    </cofactor>
</comment>
<dbReference type="InterPro" id="IPR002938">
    <property type="entry name" value="FAD-bd"/>
</dbReference>
<comment type="similarity">
    <text evidence="5">Belongs to the aromatic-ring hydroxylase family. TetX subfamily.</text>
</comment>
<keyword evidence="5" id="KW-0547">Nucleotide-binding</keyword>
<comment type="subcellular location">
    <subcellularLocation>
        <location evidence="5">Cytoplasm</location>
    </subcellularLocation>
</comment>
<dbReference type="HAMAP" id="MF_00845">
    <property type="entry name" value="TetX_monooxygenase"/>
    <property type="match status" value="1"/>
</dbReference>
<keyword evidence="10" id="KW-1185">Reference proteome</keyword>
<feature type="binding site" evidence="5">
    <location>
        <position position="40"/>
    </location>
    <ligand>
        <name>NADPH</name>
        <dbReference type="ChEBI" id="CHEBI:57783"/>
    </ligand>
</feature>
<evidence type="ECO:0000256" key="1">
    <source>
        <dbReference type="ARBA" id="ARBA00022630"/>
    </source>
</evidence>
<dbReference type="GO" id="GO:0071949">
    <property type="term" value="F:FAD binding"/>
    <property type="evidence" value="ECO:0007669"/>
    <property type="project" value="InterPro"/>
</dbReference>
<dbReference type="Pfam" id="PF01494">
    <property type="entry name" value="FAD_binding_3"/>
    <property type="match status" value="1"/>
</dbReference>
<dbReference type="GO" id="GO:0046677">
    <property type="term" value="P:response to antibiotic"/>
    <property type="evidence" value="ECO:0007669"/>
    <property type="project" value="InterPro"/>
</dbReference>
<comment type="catalytic activity">
    <reaction evidence="5">
        <text>a tetracycline + NADPH + O2 + H(+) = an 11a-hydroxytetracycline + NADP(+) + H2O</text>
        <dbReference type="Rhea" id="RHEA:61444"/>
        <dbReference type="ChEBI" id="CHEBI:15377"/>
        <dbReference type="ChEBI" id="CHEBI:15378"/>
        <dbReference type="ChEBI" id="CHEBI:15379"/>
        <dbReference type="ChEBI" id="CHEBI:57783"/>
        <dbReference type="ChEBI" id="CHEBI:58349"/>
        <dbReference type="ChEBI" id="CHEBI:144644"/>
        <dbReference type="ChEBI" id="CHEBI:144645"/>
    </reaction>
</comment>
<dbReference type="PANTHER" id="PTHR46972">
    <property type="entry name" value="MONOOXYGENASE ASQM-RELATED"/>
    <property type="match status" value="1"/>
</dbReference>
<name>A0A2U3Q516_9BRAD</name>
<dbReference type="AlphaFoldDB" id="A0A2U3Q516"/>
<keyword evidence="3 5" id="KW-0560">Oxidoreductase</keyword>
<keyword evidence="5" id="KW-0963">Cytoplasm</keyword>
<keyword evidence="2 5" id="KW-0274">FAD</keyword>
<dbReference type="InterPro" id="IPR036188">
    <property type="entry name" value="FAD/NAD-bd_sf"/>
</dbReference>
<feature type="binding site" evidence="5">
    <location>
        <position position="103"/>
    </location>
    <ligand>
        <name>FAD</name>
        <dbReference type="ChEBI" id="CHEBI:57692"/>
    </ligand>
</feature>
<feature type="domain" description="FAD-binding" evidence="6">
    <location>
        <begin position="5"/>
        <end position="347"/>
    </location>
</feature>
<evidence type="ECO:0000256" key="3">
    <source>
        <dbReference type="ARBA" id="ARBA00023002"/>
    </source>
</evidence>
<dbReference type="Proteomes" id="UP000669317">
    <property type="component" value="Unassembled WGS sequence"/>
</dbReference>
<dbReference type="EMBL" id="JAGIKT010000003">
    <property type="protein sequence ID" value="MBP0109865.1"/>
    <property type="molecule type" value="Genomic_DNA"/>
</dbReference>
<evidence type="ECO:0000256" key="2">
    <source>
        <dbReference type="ARBA" id="ARBA00022827"/>
    </source>
</evidence>
<evidence type="ECO:0000313" key="8">
    <source>
        <dbReference type="EMBL" id="SPP96492.1"/>
    </source>
</evidence>
<evidence type="ECO:0000313" key="7">
    <source>
        <dbReference type="EMBL" id="MBP0109865.1"/>
    </source>
</evidence>
<dbReference type="RefSeq" id="WP_122404084.1">
    <property type="nucleotide sequence ID" value="NZ_JAGIKT010000003.1"/>
</dbReference>
<comment type="function">
    <text evidence="5">An FAD-requiring monooxygenase active on some tetracycline antibiotic derivatives, which leads to their inactivation. Hydroxylates carbon 11a of tetracycline and some analogs.</text>
</comment>
<feature type="binding site" evidence="5">
    <location>
        <position position="295"/>
    </location>
    <ligand>
        <name>FAD</name>
        <dbReference type="ChEBI" id="CHEBI:57692"/>
    </ligand>
</feature>
<evidence type="ECO:0000313" key="10">
    <source>
        <dbReference type="Proteomes" id="UP000669317"/>
    </source>
</evidence>
<dbReference type="GO" id="GO:0005737">
    <property type="term" value="C:cytoplasm"/>
    <property type="evidence" value="ECO:0007669"/>
    <property type="project" value="UniProtKB-SubCell"/>
</dbReference>
<dbReference type="InterPro" id="IPR043683">
    <property type="entry name" value="TetX_monooxygenase"/>
</dbReference>
<feature type="binding site" evidence="5">
    <location>
        <position position="47"/>
    </location>
    <ligand>
        <name>FAD</name>
        <dbReference type="ChEBI" id="CHEBI:57692"/>
    </ligand>
</feature>
<dbReference type="EC" id="1.14.13.-" evidence="5"/>
<organism evidence="8 9">
    <name type="scientific">Bradyrhizobium vignae</name>
    <dbReference type="NCBI Taxonomy" id="1549949"/>
    <lineage>
        <taxon>Bacteria</taxon>
        <taxon>Pseudomonadati</taxon>
        <taxon>Pseudomonadota</taxon>
        <taxon>Alphaproteobacteria</taxon>
        <taxon>Hyphomicrobiales</taxon>
        <taxon>Nitrobacteraceae</taxon>
        <taxon>Bradyrhizobium</taxon>
    </lineage>
</organism>
<keyword evidence="5" id="KW-0521">NADP</keyword>
<evidence type="ECO:0000259" key="6">
    <source>
        <dbReference type="Pfam" id="PF01494"/>
    </source>
</evidence>
<protein>
    <recommendedName>
        <fullName evidence="5">Flavin-dependent monooxygenase</fullName>
    </recommendedName>
    <alternativeName>
        <fullName evidence="5">TetX monooxygenase</fullName>
        <shortName evidence="5">TetX</shortName>
        <ecNumber evidence="5">1.14.13.-</ecNumber>
    </alternativeName>
</protein>
<reference evidence="7 10" key="2">
    <citation type="submission" date="2021-03" db="EMBL/GenBank/DDBJ databases">
        <title>Genome Sequence of Bradyrhizobium vignae strain ISRA400.</title>
        <authorList>
            <person name="Tisa L.S."/>
            <person name="Svistoonoff S."/>
            <person name="Hocher V."/>
            <person name="Fall S."/>
            <person name="Zaiya A."/>
            <person name="Naing D."/>
            <person name="Niang N."/>
            <person name="Diouf A."/>
            <person name="Dasylva M.C."/>
            <person name="Toure O."/>
            <person name="Gueye M."/>
            <person name="Gully D."/>
            <person name="Tisseyre P."/>
            <person name="Simpson S."/>
            <person name="Morris K."/>
            <person name="Thomas W.K."/>
        </authorList>
    </citation>
    <scope>NUCLEOTIDE SEQUENCE [LARGE SCALE GENOMIC DNA]</scope>
    <source>
        <strain evidence="7 10">ISRA400</strain>
    </source>
</reference>